<reference evidence="5 6" key="1">
    <citation type="submission" date="2012-04" db="EMBL/GenBank/DDBJ databases">
        <title>The Genome Sequence of Saprolegnia declina VS20.</title>
        <authorList>
            <consortium name="The Broad Institute Genome Sequencing Platform"/>
            <person name="Russ C."/>
            <person name="Nusbaum C."/>
            <person name="Tyler B."/>
            <person name="van West P."/>
            <person name="Dieguez-Uribeondo J."/>
            <person name="de Bruijn I."/>
            <person name="Tripathy S."/>
            <person name="Jiang R."/>
            <person name="Young S.K."/>
            <person name="Zeng Q."/>
            <person name="Gargeya S."/>
            <person name="Fitzgerald M."/>
            <person name="Haas B."/>
            <person name="Abouelleil A."/>
            <person name="Alvarado L."/>
            <person name="Arachchi H.M."/>
            <person name="Berlin A."/>
            <person name="Chapman S.B."/>
            <person name="Goldberg J."/>
            <person name="Griggs A."/>
            <person name="Gujja S."/>
            <person name="Hansen M."/>
            <person name="Howarth C."/>
            <person name="Imamovic A."/>
            <person name="Larimer J."/>
            <person name="McCowen C."/>
            <person name="Montmayeur A."/>
            <person name="Murphy C."/>
            <person name="Neiman D."/>
            <person name="Pearson M."/>
            <person name="Priest M."/>
            <person name="Roberts A."/>
            <person name="Saif S."/>
            <person name="Shea T."/>
            <person name="Sisk P."/>
            <person name="Sykes S."/>
            <person name="Wortman J."/>
            <person name="Nusbaum C."/>
            <person name="Birren B."/>
        </authorList>
    </citation>
    <scope>NUCLEOTIDE SEQUENCE [LARGE SCALE GENOMIC DNA]</scope>
    <source>
        <strain evidence="5 6">VS20</strain>
    </source>
</reference>
<evidence type="ECO:0000259" key="4">
    <source>
        <dbReference type="SMART" id="SM00050"/>
    </source>
</evidence>
<feature type="domain" description="Disintegrin" evidence="4">
    <location>
        <begin position="706"/>
        <end position="759"/>
    </location>
</feature>
<evidence type="ECO:0000313" key="6">
    <source>
        <dbReference type="Proteomes" id="UP000030762"/>
    </source>
</evidence>
<evidence type="ECO:0000256" key="1">
    <source>
        <dbReference type="SAM" id="MobiDB-lite"/>
    </source>
</evidence>
<dbReference type="STRING" id="1156394.T0QYP8"/>
<feature type="region of interest" description="Disordered" evidence="1">
    <location>
        <begin position="372"/>
        <end position="412"/>
    </location>
</feature>
<evidence type="ECO:0000313" key="5">
    <source>
        <dbReference type="EMBL" id="EQC39210.1"/>
    </source>
</evidence>
<feature type="compositionally biased region" description="Gly residues" evidence="1">
    <location>
        <begin position="152"/>
        <end position="161"/>
    </location>
</feature>
<organism evidence="5 6">
    <name type="scientific">Saprolegnia diclina (strain VS20)</name>
    <dbReference type="NCBI Taxonomy" id="1156394"/>
    <lineage>
        <taxon>Eukaryota</taxon>
        <taxon>Sar</taxon>
        <taxon>Stramenopiles</taxon>
        <taxon>Oomycota</taxon>
        <taxon>Saprolegniomycetes</taxon>
        <taxon>Saprolegniales</taxon>
        <taxon>Saprolegniaceae</taxon>
        <taxon>Saprolegnia</taxon>
    </lineage>
</organism>
<dbReference type="GeneID" id="19944142"/>
<feature type="chain" id="PRO_5004570128" description="Disintegrin domain-containing protein" evidence="3">
    <location>
        <begin position="21"/>
        <end position="907"/>
    </location>
</feature>
<keyword evidence="6" id="KW-1185">Reference proteome</keyword>
<dbReference type="OMA" id="NFAVESC"/>
<keyword evidence="3" id="KW-0732">Signal</keyword>
<sequence>MKAHIGLLFAVVATARSASSDIDVRAIDTTDRTDSLISHASARNLLVADSDPKAASDNPMTSASGPRPAHIMDTDFSFLGNNGVGAPGSPSNNGGGASVNNSGDVSGNNGGGVSGNNGGGASVNNGGGVSGNNGGGGSGNNGGGVSVNNGGDVSGNNGGGVSVFNDGGTPGNNGGGVSGSPSNNGGGASGNNGVGASGNNGGGVSGSPSSNGGGVSGSPGNNGGGTPGNNGGGTPGSPSNSGGGASGNNGVGASGNNGGGVSGSPSSNGGGTPGSPSMKDLDAPSVSGIGGGYKPVHQSDGDRSAWRRGDANGVTDTRGVNRPRGVNGYKGGHKGVKNGGYQNANGNKSVIKEANLKNLKYGTNNIPNEDIDHWHDSADSAANDQGGYIRNESSRFRPSYSDADNESDDAYHHALDNDYDTGYDSHDNWWHDHIADSNDATPSYPSRPSPGHEYPNFENASDDVYDHFADSDDECPFQPCHQLETIEYGKCVYRQLAPGTLCAGQSCDNGGPCDDDEKDYCDSDGTCVNGYRIETYVPCRPAVSACDVPEYCNGKQSECPVDKFSPRTQKCIGHSNGGDCDTTDHCDGRGHCVDGFRGSSFVCRAARDACDAPEHCTGHSGMCPHNRFADKSTDCTGMGRSSKGPCDARDRCDGKGNCIDRYHGPDHICRKPRDECDVPEYCTGDSRDCPDDEFADTSVTCSGASSHGACDSVDYCDGHGNCIDQFLDSDHVCRKERDVCDLPEYCTGVHGSCPRNEFASAGTVCTPIGASSNGPCDAIDYCDGRGTCVDNYNVDTLCYDPRGFCESGRFCNGASGACPAAGYGHDYVLLADDASMTEVVMHNFRMCSAKVAEGLVSVDGTMPSHSVFVLLASVALVAVVVAIVVTKGKPMSSAGNDDGYVLVTENV</sequence>
<proteinExistence type="predicted"/>
<feature type="signal peptide" evidence="3">
    <location>
        <begin position="1"/>
        <end position="20"/>
    </location>
</feature>
<dbReference type="SMART" id="SM00050">
    <property type="entry name" value="DISIN"/>
    <property type="match status" value="1"/>
</dbReference>
<dbReference type="InParanoid" id="T0QYP8"/>
<feature type="compositionally biased region" description="Gly residues" evidence="1">
    <location>
        <begin position="108"/>
        <end position="145"/>
    </location>
</feature>
<dbReference type="PANTHER" id="PTHR11905">
    <property type="entry name" value="ADAM A DISINTEGRIN AND METALLOPROTEASE DOMAIN"/>
    <property type="match status" value="1"/>
</dbReference>
<dbReference type="SUPFAM" id="SSF57552">
    <property type="entry name" value="Blood coagulation inhibitor (disintegrin)"/>
    <property type="match status" value="3"/>
</dbReference>
<dbReference type="eggNOG" id="ENOG502SQGG">
    <property type="taxonomic scope" value="Eukaryota"/>
</dbReference>
<dbReference type="OrthoDB" id="5951731at2759"/>
<keyword evidence="2" id="KW-1133">Transmembrane helix</keyword>
<evidence type="ECO:0000256" key="2">
    <source>
        <dbReference type="SAM" id="Phobius"/>
    </source>
</evidence>
<dbReference type="Gene3D" id="4.10.70.10">
    <property type="entry name" value="Disintegrin domain"/>
    <property type="match status" value="4"/>
</dbReference>
<feature type="compositionally biased region" description="Gly residues" evidence="1">
    <location>
        <begin position="168"/>
        <end position="273"/>
    </location>
</feature>
<dbReference type="RefSeq" id="XP_008607271.1">
    <property type="nucleotide sequence ID" value="XM_008609049.1"/>
</dbReference>
<feature type="compositionally biased region" description="Low complexity" evidence="1">
    <location>
        <begin position="87"/>
        <end position="107"/>
    </location>
</feature>
<dbReference type="InterPro" id="IPR001762">
    <property type="entry name" value="Disintegrin_dom"/>
</dbReference>
<dbReference type="Proteomes" id="UP000030762">
    <property type="component" value="Unassembled WGS sequence"/>
</dbReference>
<dbReference type="EMBL" id="JH767139">
    <property type="protein sequence ID" value="EQC39210.1"/>
    <property type="molecule type" value="Genomic_DNA"/>
</dbReference>
<protein>
    <recommendedName>
        <fullName evidence="4">Disintegrin domain-containing protein</fullName>
    </recommendedName>
</protein>
<feature type="compositionally biased region" description="Basic and acidic residues" evidence="1">
    <location>
        <begin position="297"/>
        <end position="310"/>
    </location>
</feature>
<name>T0QYP8_SAPDV</name>
<keyword evidence="2" id="KW-0472">Membrane</keyword>
<keyword evidence="2" id="KW-0812">Transmembrane</keyword>
<feature type="transmembrane region" description="Helical" evidence="2">
    <location>
        <begin position="867"/>
        <end position="885"/>
    </location>
</feature>
<dbReference type="VEuPathDB" id="FungiDB:SDRG_03415"/>
<accession>T0QYP8</accession>
<evidence type="ECO:0000256" key="3">
    <source>
        <dbReference type="SAM" id="SignalP"/>
    </source>
</evidence>
<gene>
    <name evidence="5" type="ORF">SDRG_03415</name>
</gene>
<dbReference type="AlphaFoldDB" id="T0QYP8"/>
<feature type="region of interest" description="Disordered" evidence="1">
    <location>
        <begin position="48"/>
        <end position="344"/>
    </location>
</feature>
<dbReference type="PANTHER" id="PTHR11905:SF250">
    <property type="entry name" value="PEPTIDASE M12B DOMAIN-CONTAINING PROTEIN"/>
    <property type="match status" value="1"/>
</dbReference>
<dbReference type="InterPro" id="IPR036436">
    <property type="entry name" value="Disintegrin_dom_sf"/>
</dbReference>
<feature type="non-terminal residue" evidence="5">
    <location>
        <position position="1"/>
    </location>
</feature>